<dbReference type="OrthoDB" id="9781030at2"/>
<dbReference type="InterPro" id="IPR017039">
    <property type="entry name" value="Virul_fac_BrkB"/>
</dbReference>
<feature type="transmembrane region" description="Helical" evidence="6">
    <location>
        <begin position="12"/>
        <end position="33"/>
    </location>
</feature>
<comment type="subcellular location">
    <subcellularLocation>
        <location evidence="1">Cell membrane</location>
        <topology evidence="1">Multi-pass membrane protein</topology>
    </subcellularLocation>
</comment>
<keyword evidence="8" id="KW-1185">Reference proteome</keyword>
<evidence type="ECO:0000256" key="5">
    <source>
        <dbReference type="ARBA" id="ARBA00023136"/>
    </source>
</evidence>
<reference evidence="7 8" key="1">
    <citation type="submission" date="2018-09" db="EMBL/GenBank/DDBJ databases">
        <title>Altererythrobacter spongiae sp. nov., isolated from a marine sponge.</title>
        <authorList>
            <person name="Zhuang L."/>
            <person name="Luo L."/>
        </authorList>
    </citation>
    <scope>NUCLEOTIDE SEQUENCE [LARGE SCALE GENOMIC DNA]</scope>
    <source>
        <strain evidence="7 8">HN-Y73</strain>
    </source>
</reference>
<keyword evidence="4 6" id="KW-1133">Transmembrane helix</keyword>
<evidence type="ECO:0000256" key="3">
    <source>
        <dbReference type="ARBA" id="ARBA00022692"/>
    </source>
</evidence>
<evidence type="ECO:0000313" key="8">
    <source>
        <dbReference type="Proteomes" id="UP000284395"/>
    </source>
</evidence>
<evidence type="ECO:0000256" key="4">
    <source>
        <dbReference type="ARBA" id="ARBA00022989"/>
    </source>
</evidence>
<evidence type="ECO:0000256" key="2">
    <source>
        <dbReference type="ARBA" id="ARBA00022475"/>
    </source>
</evidence>
<feature type="transmembrane region" description="Helical" evidence="6">
    <location>
        <begin position="159"/>
        <end position="179"/>
    </location>
</feature>
<sequence>MDNVGIVSAGVAYFIFLAIVPLLGAVVLSYGLIVDTQTVTRHIQALAEMAPGPGTQLISGQLEAVVQSSSGKKGIGLAIALGIALFGARKAANSVVIALNIAFNCEEKRGFFHSNLLALGMTVCGILGAGIAMTATTLLSALTSMVPDISGSSAFLGKSVSYGVLLLAGIIGASALYRFGPAGDRSTARWFTPGALLAAIGWMILTNGFGYYVSNFGNYNATYGSLGAVIVLLTWLYFSAYVLLFGAELDAVLESPEHGRS</sequence>
<dbReference type="NCBIfam" id="TIGR00765">
    <property type="entry name" value="yihY_not_rbn"/>
    <property type="match status" value="1"/>
</dbReference>
<organism evidence="7 8">
    <name type="scientific">Altericroceibacterium spongiae</name>
    <dbReference type="NCBI Taxonomy" id="2320269"/>
    <lineage>
        <taxon>Bacteria</taxon>
        <taxon>Pseudomonadati</taxon>
        <taxon>Pseudomonadota</taxon>
        <taxon>Alphaproteobacteria</taxon>
        <taxon>Sphingomonadales</taxon>
        <taxon>Erythrobacteraceae</taxon>
        <taxon>Altericroceibacterium</taxon>
    </lineage>
</organism>
<dbReference type="AlphaFoldDB" id="A0A420EEM8"/>
<accession>A0A420EEM8</accession>
<dbReference type="Pfam" id="PF03631">
    <property type="entry name" value="Virul_fac_BrkB"/>
    <property type="match status" value="1"/>
</dbReference>
<name>A0A420EEM8_9SPHN</name>
<dbReference type="GO" id="GO:0005886">
    <property type="term" value="C:plasma membrane"/>
    <property type="evidence" value="ECO:0007669"/>
    <property type="project" value="UniProtKB-SubCell"/>
</dbReference>
<dbReference type="Proteomes" id="UP000284395">
    <property type="component" value="Unassembled WGS sequence"/>
</dbReference>
<feature type="transmembrane region" description="Helical" evidence="6">
    <location>
        <begin position="225"/>
        <end position="245"/>
    </location>
</feature>
<proteinExistence type="predicted"/>
<evidence type="ECO:0000256" key="6">
    <source>
        <dbReference type="SAM" id="Phobius"/>
    </source>
</evidence>
<comment type="caution">
    <text evidence="7">The sequence shown here is derived from an EMBL/GenBank/DDBJ whole genome shotgun (WGS) entry which is preliminary data.</text>
</comment>
<keyword evidence="5 6" id="KW-0472">Membrane</keyword>
<evidence type="ECO:0000313" key="7">
    <source>
        <dbReference type="EMBL" id="RKF19122.1"/>
    </source>
</evidence>
<protein>
    <submittedName>
        <fullName evidence="7">YihY/virulence factor BrkB family protein</fullName>
    </submittedName>
</protein>
<keyword evidence="2" id="KW-1003">Cell membrane</keyword>
<dbReference type="EMBL" id="RAPF01000007">
    <property type="protein sequence ID" value="RKF19122.1"/>
    <property type="molecule type" value="Genomic_DNA"/>
</dbReference>
<dbReference type="PIRSF" id="PIRSF035875">
    <property type="entry name" value="RNase_BN"/>
    <property type="match status" value="1"/>
</dbReference>
<keyword evidence="3 6" id="KW-0812">Transmembrane</keyword>
<feature type="transmembrane region" description="Helical" evidence="6">
    <location>
        <begin position="191"/>
        <end position="213"/>
    </location>
</feature>
<dbReference type="PANTHER" id="PTHR30213:SF0">
    <property type="entry name" value="UPF0761 MEMBRANE PROTEIN YIHY"/>
    <property type="match status" value="1"/>
</dbReference>
<feature type="transmembrane region" description="Helical" evidence="6">
    <location>
        <begin position="116"/>
        <end position="139"/>
    </location>
</feature>
<evidence type="ECO:0000256" key="1">
    <source>
        <dbReference type="ARBA" id="ARBA00004651"/>
    </source>
</evidence>
<dbReference type="PANTHER" id="PTHR30213">
    <property type="entry name" value="INNER MEMBRANE PROTEIN YHJD"/>
    <property type="match status" value="1"/>
</dbReference>
<gene>
    <name evidence="7" type="ORF">D6851_13690</name>
</gene>